<dbReference type="Proteomes" id="UP000175744">
    <property type="component" value="Unassembled WGS sequence"/>
</dbReference>
<proteinExistence type="predicted"/>
<dbReference type="EMBL" id="LZFO01000005">
    <property type="protein sequence ID" value="OFI07068.1"/>
    <property type="molecule type" value="Genomic_DNA"/>
</dbReference>
<organism evidence="1 2">
    <name type="scientific">Clostridium acetireducens DSM 10703</name>
    <dbReference type="NCBI Taxonomy" id="1121290"/>
    <lineage>
        <taxon>Bacteria</taxon>
        <taxon>Bacillati</taxon>
        <taxon>Bacillota</taxon>
        <taxon>Clostridia</taxon>
        <taxon>Eubacteriales</taxon>
        <taxon>Clostridiaceae</taxon>
        <taxon>Clostridium</taxon>
    </lineage>
</organism>
<dbReference type="RefSeq" id="WP_070109443.1">
    <property type="nucleotide sequence ID" value="NZ_LZFO01000005.1"/>
</dbReference>
<evidence type="ECO:0000313" key="1">
    <source>
        <dbReference type="EMBL" id="OFI07068.1"/>
    </source>
</evidence>
<accession>A0A1E8F0V7</accession>
<gene>
    <name evidence="1" type="ORF">CLOACE_04730</name>
</gene>
<dbReference type="PROSITE" id="PS52050">
    <property type="entry name" value="WYL"/>
    <property type="match status" value="1"/>
</dbReference>
<keyword evidence="2" id="KW-1185">Reference proteome</keyword>
<sequence>MELMNSLNNLYRVINFIGKDDESKTFKEICENLSISKEDLFDILDKLLQYKDFNKVDILITDRENTKREIFDVEDMKENTENLDFMVFCTSEYLDKINVLNNTEIWVLYDFLKTCNNSFIENAASKIIKFYENSKYEDFYKIIKNRRVIKQYLDIFELDEKILLDLYKAINHNQCIKINLNNGSIIYDVSPIKVFFDDDTNNWYLHYGKRKRDYLIKINKVKSIQKCPNSYKKISKNNYTWGFSKHTTIVKVRIYNEKNAIEIAHRYLLKKDILKIDRFNNYLEYTIKIGDENLFLRWARSLGAQLVILKPDFLRKRIIEDILKWEKLNSEL</sequence>
<name>A0A1E8F0V7_9CLOT</name>
<comment type="caution">
    <text evidence="1">The sequence shown here is derived from an EMBL/GenBank/DDBJ whole genome shotgun (WGS) entry which is preliminary data.</text>
</comment>
<evidence type="ECO:0000313" key="2">
    <source>
        <dbReference type="Proteomes" id="UP000175744"/>
    </source>
</evidence>
<dbReference type="AlphaFoldDB" id="A0A1E8F0V7"/>
<dbReference type="STRING" id="1121290.CLAOCE_04730"/>
<dbReference type="OrthoDB" id="9814277at2"/>
<reference evidence="1 2" key="1">
    <citation type="submission" date="2016-06" db="EMBL/GenBank/DDBJ databases">
        <title>Genome sequence of Clostridium acetireducens DSM 10703.</title>
        <authorList>
            <person name="Poehlein A."/>
            <person name="Fluechter S."/>
            <person name="Duerre P."/>
            <person name="Daniel R."/>
        </authorList>
    </citation>
    <scope>NUCLEOTIDE SEQUENCE [LARGE SCALE GENOMIC DNA]</scope>
    <source>
        <strain evidence="1 2">DSM 10703</strain>
    </source>
</reference>
<protein>
    <submittedName>
        <fullName evidence="1">Uncharacterized protein</fullName>
    </submittedName>
</protein>